<dbReference type="GO" id="GO:0097272">
    <property type="term" value="P:ammonium homeostasis"/>
    <property type="evidence" value="ECO:0007669"/>
    <property type="project" value="TreeGrafter"/>
</dbReference>
<proteinExistence type="inferred from homology"/>
<evidence type="ECO:0000259" key="7">
    <source>
        <dbReference type="Pfam" id="PF00909"/>
    </source>
</evidence>
<feature type="domain" description="Ammonium transporter AmtB-like" evidence="7">
    <location>
        <begin position="1"/>
        <end position="365"/>
    </location>
</feature>
<evidence type="ECO:0000256" key="1">
    <source>
        <dbReference type="ARBA" id="ARBA00004141"/>
    </source>
</evidence>
<dbReference type="PRINTS" id="PR00342">
    <property type="entry name" value="RHESUSRHD"/>
</dbReference>
<dbReference type="Pfam" id="PF00909">
    <property type="entry name" value="Ammonium_transp"/>
    <property type="match status" value="1"/>
</dbReference>
<comment type="subcellular location">
    <subcellularLocation>
        <location evidence="1">Membrane</location>
        <topology evidence="1">Multi-pass membrane protein</topology>
    </subcellularLocation>
</comment>
<evidence type="ECO:0000256" key="6">
    <source>
        <dbReference type="SAM" id="Phobius"/>
    </source>
</evidence>
<dbReference type="Gene3D" id="1.10.3430.10">
    <property type="entry name" value="Ammonium transporter AmtB like domains"/>
    <property type="match status" value="1"/>
</dbReference>
<feature type="transmembrane region" description="Helical" evidence="6">
    <location>
        <begin position="341"/>
        <end position="362"/>
    </location>
</feature>
<feature type="transmembrane region" description="Helical" evidence="6">
    <location>
        <begin position="231"/>
        <end position="252"/>
    </location>
</feature>
<feature type="transmembrane region" description="Helical" evidence="6">
    <location>
        <begin position="181"/>
        <end position="200"/>
    </location>
</feature>
<keyword evidence="9" id="KW-1185">Reference proteome</keyword>
<feature type="transmembrane region" description="Helical" evidence="6">
    <location>
        <begin position="142"/>
        <end position="161"/>
    </location>
</feature>
<dbReference type="InterPro" id="IPR002229">
    <property type="entry name" value="RhesusRHD"/>
</dbReference>
<keyword evidence="4 6" id="KW-1133">Transmembrane helix</keyword>
<dbReference type="SUPFAM" id="SSF111352">
    <property type="entry name" value="Ammonium transporter"/>
    <property type="match status" value="1"/>
</dbReference>
<dbReference type="OrthoDB" id="534912at2759"/>
<dbReference type="InterPro" id="IPR024041">
    <property type="entry name" value="NH4_transpt_AmtB-like_dom"/>
</dbReference>
<evidence type="ECO:0000313" key="8">
    <source>
        <dbReference type="EMBL" id="KAG0727802.1"/>
    </source>
</evidence>
<feature type="transmembrane region" description="Helical" evidence="6">
    <location>
        <begin position="82"/>
        <end position="100"/>
    </location>
</feature>
<dbReference type="PANTHER" id="PTHR11730">
    <property type="entry name" value="AMMONIUM TRANSPORTER"/>
    <property type="match status" value="1"/>
</dbReference>
<evidence type="ECO:0000256" key="2">
    <source>
        <dbReference type="ARBA" id="ARBA00011036"/>
    </source>
</evidence>
<reference evidence="8" key="1">
    <citation type="submission" date="2020-07" db="EMBL/GenBank/DDBJ databases">
        <title>The High-quality genome of the commercially important snow crab, Chionoecetes opilio.</title>
        <authorList>
            <person name="Jeong J.-H."/>
            <person name="Ryu S."/>
        </authorList>
    </citation>
    <scope>NUCLEOTIDE SEQUENCE</scope>
    <source>
        <strain evidence="8">MADBK_172401_WGS</strain>
        <tissue evidence="8">Digestive gland</tissue>
    </source>
</reference>
<gene>
    <name evidence="8" type="primary">rhbg-b_0</name>
    <name evidence="8" type="ORF">GWK47_033845</name>
</gene>
<evidence type="ECO:0000256" key="5">
    <source>
        <dbReference type="ARBA" id="ARBA00023136"/>
    </source>
</evidence>
<accession>A0A8J5D368</accession>
<dbReference type="InterPro" id="IPR029020">
    <property type="entry name" value="Ammonium/urea_transptr"/>
</dbReference>
<dbReference type="GO" id="GO:0008519">
    <property type="term" value="F:ammonium channel activity"/>
    <property type="evidence" value="ECO:0007669"/>
    <property type="project" value="InterPro"/>
</dbReference>
<evidence type="ECO:0000256" key="4">
    <source>
        <dbReference type="ARBA" id="ARBA00022989"/>
    </source>
</evidence>
<evidence type="ECO:0000256" key="3">
    <source>
        <dbReference type="ARBA" id="ARBA00022692"/>
    </source>
</evidence>
<comment type="similarity">
    <text evidence="2">Belongs to the ammonium transporter (TC 2.A.49) family. Rh subfamily.</text>
</comment>
<feature type="transmembrane region" description="Helical" evidence="6">
    <location>
        <begin position="273"/>
        <end position="291"/>
    </location>
</feature>
<dbReference type="EMBL" id="JACEEZ010002964">
    <property type="protein sequence ID" value="KAG0727802.1"/>
    <property type="molecule type" value="Genomic_DNA"/>
</dbReference>
<evidence type="ECO:0000313" key="9">
    <source>
        <dbReference type="Proteomes" id="UP000770661"/>
    </source>
</evidence>
<dbReference type="GO" id="GO:0005886">
    <property type="term" value="C:plasma membrane"/>
    <property type="evidence" value="ECO:0007669"/>
    <property type="project" value="InterPro"/>
</dbReference>
<dbReference type="PANTHER" id="PTHR11730:SF60">
    <property type="entry name" value="RH50, ISOFORM D"/>
    <property type="match status" value="1"/>
</dbReference>
<dbReference type="Proteomes" id="UP000770661">
    <property type="component" value="Unassembled WGS sequence"/>
</dbReference>
<keyword evidence="5 6" id="KW-0472">Membrane</keyword>
<feature type="transmembrane region" description="Helical" evidence="6">
    <location>
        <begin position="207"/>
        <end position="225"/>
    </location>
</feature>
<sequence>MIFIGFGFLMMFLKRYGLSAVGINFLIGALCLQWAILVNGFFHLTNGYILLNLTALLGADFTTAAVLISFGALIGKTTPTQLIILTLIEVPIFVINEVIGRSYLGAIDMGDSMFVHTFGAYFGLAVTLVLQRRDASTEKEGSSYQSDLFAMVGTVFLWLYWPSFNAGAAPGDDQHRGIINTYVSLITCCVTTFAISSIIHKEKKFDMVHIQNSTLAGGVAIGTAADLMVHPWGAALIGIIAAIVSVCGYTYLTPLMATRLRIHDTCGVHNLHGMPGILAGIIGVIAAAVASESSYGPSLYEIFPSRAPVEGSVDLDRLHTVLPGLEAGAGYSGAQQALHQLYALLITLAIAIIGGIATGLVLRLKPFMVLKTEELYEDEKWWIMEEEEEEGHKGSVTIPMADNGAR</sequence>
<keyword evidence="3 6" id="KW-0812">Transmembrane</keyword>
<name>A0A8J5D368_CHIOP</name>
<feature type="transmembrane region" description="Helical" evidence="6">
    <location>
        <begin position="21"/>
        <end position="42"/>
    </location>
</feature>
<comment type="caution">
    <text evidence="8">The sequence shown here is derived from an EMBL/GenBank/DDBJ whole genome shotgun (WGS) entry which is preliminary data.</text>
</comment>
<feature type="transmembrane region" description="Helical" evidence="6">
    <location>
        <begin position="112"/>
        <end position="130"/>
    </location>
</feature>
<feature type="transmembrane region" description="Helical" evidence="6">
    <location>
        <begin position="48"/>
        <end position="70"/>
    </location>
</feature>
<protein>
    <submittedName>
        <fullName evidence="8">Ammonium transporter Rh type B-B</fullName>
    </submittedName>
</protein>
<dbReference type="AlphaFoldDB" id="A0A8J5D368"/>
<organism evidence="8 9">
    <name type="scientific">Chionoecetes opilio</name>
    <name type="common">Atlantic snow crab</name>
    <name type="synonym">Cancer opilio</name>
    <dbReference type="NCBI Taxonomy" id="41210"/>
    <lineage>
        <taxon>Eukaryota</taxon>
        <taxon>Metazoa</taxon>
        <taxon>Ecdysozoa</taxon>
        <taxon>Arthropoda</taxon>
        <taxon>Crustacea</taxon>
        <taxon>Multicrustacea</taxon>
        <taxon>Malacostraca</taxon>
        <taxon>Eumalacostraca</taxon>
        <taxon>Eucarida</taxon>
        <taxon>Decapoda</taxon>
        <taxon>Pleocyemata</taxon>
        <taxon>Brachyura</taxon>
        <taxon>Eubrachyura</taxon>
        <taxon>Majoidea</taxon>
        <taxon>Majidae</taxon>
        <taxon>Chionoecetes</taxon>
    </lineage>
</organism>